<keyword evidence="4 7" id="KW-0378">Hydrolase</keyword>
<dbReference type="EMBL" id="WKJH01000001">
    <property type="protein sequence ID" value="MRX62614.1"/>
    <property type="molecule type" value="Genomic_DNA"/>
</dbReference>
<evidence type="ECO:0000313" key="8">
    <source>
        <dbReference type="Proteomes" id="UP000443153"/>
    </source>
</evidence>
<organism evidence="7 8">
    <name type="scientific">Maribacter luteus</name>
    <dbReference type="NCBI Taxonomy" id="2594478"/>
    <lineage>
        <taxon>Bacteria</taxon>
        <taxon>Pseudomonadati</taxon>
        <taxon>Bacteroidota</taxon>
        <taxon>Flavobacteriia</taxon>
        <taxon>Flavobacteriales</taxon>
        <taxon>Flavobacteriaceae</taxon>
        <taxon>Maribacter</taxon>
    </lineage>
</organism>
<dbReference type="GO" id="GO:0019509">
    <property type="term" value="P:L-methionine salvage from methylthioadenosine"/>
    <property type="evidence" value="ECO:0007669"/>
    <property type="project" value="UniProtKB-UniPathway"/>
</dbReference>
<gene>
    <name evidence="7" type="ORF">GJ691_00415</name>
</gene>
<dbReference type="SUPFAM" id="SSF53167">
    <property type="entry name" value="Purine and uridine phosphorylases"/>
    <property type="match status" value="1"/>
</dbReference>
<dbReference type="OrthoDB" id="9792278at2"/>
<evidence type="ECO:0000256" key="4">
    <source>
        <dbReference type="ARBA" id="ARBA00022801"/>
    </source>
</evidence>
<dbReference type="InterPro" id="IPR000845">
    <property type="entry name" value="Nucleoside_phosphorylase_d"/>
</dbReference>
<evidence type="ECO:0000256" key="5">
    <source>
        <dbReference type="ARBA" id="ARBA00023167"/>
    </source>
</evidence>
<name>A0A6I2MKJ5_9FLAO</name>
<dbReference type="CDD" id="cd09008">
    <property type="entry name" value="MTAN"/>
    <property type="match status" value="1"/>
</dbReference>
<keyword evidence="3" id="KW-0028">Amino-acid biosynthesis</keyword>
<comment type="pathway">
    <text evidence="1">Amino-acid biosynthesis; L-methionine biosynthesis via salvage pathway; S-methyl-5-thio-alpha-D-ribose 1-phosphate from S-methyl-5'-thioadenosine (hydrolase route): step 1/2.</text>
</comment>
<dbReference type="PANTHER" id="PTHR46832:SF1">
    <property type="entry name" value="5'-METHYLTHIOADENOSINE_S-ADENOSYLHOMOCYSTEINE NUCLEOSIDASE"/>
    <property type="match status" value="1"/>
</dbReference>
<dbReference type="InterPro" id="IPR035994">
    <property type="entry name" value="Nucleoside_phosphorylase_sf"/>
</dbReference>
<keyword evidence="7" id="KW-0326">Glycosidase</keyword>
<reference evidence="7 8" key="1">
    <citation type="submission" date="2019-11" db="EMBL/GenBank/DDBJ databases">
        <title>Maribacter lutea sp. nov., a marine bacterium isolated from intertidal sand.</title>
        <authorList>
            <person name="Liu A."/>
        </authorList>
    </citation>
    <scope>NUCLEOTIDE SEQUENCE [LARGE SCALE GENOMIC DNA]</scope>
    <source>
        <strain evidence="7 8">RZ05</strain>
    </source>
</reference>
<dbReference type="RefSeq" id="WP_154362636.1">
    <property type="nucleotide sequence ID" value="NZ_WKJH01000001.1"/>
</dbReference>
<dbReference type="EC" id="3.2.2.9" evidence="2"/>
<protein>
    <recommendedName>
        <fullName evidence="2">adenosylhomocysteine nucleosidase</fullName>
        <ecNumber evidence="2">3.2.2.9</ecNumber>
    </recommendedName>
</protein>
<dbReference type="GO" id="GO:0005829">
    <property type="term" value="C:cytosol"/>
    <property type="evidence" value="ECO:0007669"/>
    <property type="project" value="TreeGrafter"/>
</dbReference>
<dbReference type="GO" id="GO:0008930">
    <property type="term" value="F:methylthioadenosine nucleosidase activity"/>
    <property type="evidence" value="ECO:0007669"/>
    <property type="project" value="InterPro"/>
</dbReference>
<evidence type="ECO:0000256" key="1">
    <source>
        <dbReference type="ARBA" id="ARBA00004945"/>
    </source>
</evidence>
<dbReference type="Gene3D" id="3.40.50.1580">
    <property type="entry name" value="Nucleoside phosphorylase domain"/>
    <property type="match status" value="1"/>
</dbReference>
<keyword evidence="5" id="KW-0486">Methionine biosynthesis</keyword>
<dbReference type="Proteomes" id="UP000443153">
    <property type="component" value="Unassembled WGS sequence"/>
</dbReference>
<dbReference type="PANTHER" id="PTHR46832">
    <property type="entry name" value="5'-METHYLTHIOADENOSINE/S-ADENOSYLHOMOCYSTEINE NUCLEOSIDASE"/>
    <property type="match status" value="1"/>
</dbReference>
<evidence type="ECO:0000256" key="2">
    <source>
        <dbReference type="ARBA" id="ARBA00011974"/>
    </source>
</evidence>
<evidence type="ECO:0000256" key="3">
    <source>
        <dbReference type="ARBA" id="ARBA00022605"/>
    </source>
</evidence>
<feature type="domain" description="Nucleoside phosphorylase" evidence="6">
    <location>
        <begin position="22"/>
        <end position="261"/>
    </location>
</feature>
<dbReference type="NCBIfam" id="TIGR01704">
    <property type="entry name" value="MTA_SAH-Nsdase"/>
    <property type="match status" value="1"/>
</dbReference>
<dbReference type="AlphaFoldDB" id="A0A6I2MKJ5"/>
<dbReference type="InterPro" id="IPR010049">
    <property type="entry name" value="MTA_SAH_Nsdase"/>
</dbReference>
<accession>A0A6I2MKJ5</accession>
<dbReference type="GO" id="GO:0008782">
    <property type="term" value="F:adenosylhomocysteine nucleosidase activity"/>
    <property type="evidence" value="ECO:0007669"/>
    <property type="project" value="UniProtKB-EC"/>
</dbReference>
<evidence type="ECO:0000259" key="6">
    <source>
        <dbReference type="Pfam" id="PF01048"/>
    </source>
</evidence>
<comment type="caution">
    <text evidence="7">The sequence shown here is derived from an EMBL/GenBank/DDBJ whole genome shotgun (WGS) entry which is preliminary data.</text>
</comment>
<dbReference type="GO" id="GO:0009164">
    <property type="term" value="P:nucleoside catabolic process"/>
    <property type="evidence" value="ECO:0007669"/>
    <property type="project" value="InterPro"/>
</dbReference>
<sequence length="267" mass="29483">MDLKKILLFILIMGFCSLSAQRIAIMGAMDEEITMLLDSLKNKKEIKKEGVTFYTGKLKGRKVVLLKAGIGKVNAAYSTAILATNFKLKAIIFTGVAGGLDPQINPGDIVISENLVQYDFGELKAGAFKTWPTKNLAQNNDRNPLYIPVDPYLLDLGKKVSEHIELRPFEGKTPKFFVGTITTGDTFLSDTTKAKELYSNFNALATEMEGAAVAQICSMLKIPFIVIRSCSDNANTQAHTDYFKFVKVAAINSAHMVLEVLENYKRP</sequence>
<keyword evidence="8" id="KW-1185">Reference proteome</keyword>
<dbReference type="Pfam" id="PF01048">
    <property type="entry name" value="PNP_UDP_1"/>
    <property type="match status" value="1"/>
</dbReference>
<evidence type="ECO:0000313" key="7">
    <source>
        <dbReference type="EMBL" id="MRX62614.1"/>
    </source>
</evidence>
<proteinExistence type="predicted"/>
<dbReference type="GO" id="GO:0019284">
    <property type="term" value="P:L-methionine salvage from S-adenosylmethionine"/>
    <property type="evidence" value="ECO:0007669"/>
    <property type="project" value="TreeGrafter"/>
</dbReference>
<dbReference type="UniPathway" id="UPA00904">
    <property type="reaction ID" value="UER00871"/>
</dbReference>
<dbReference type="NCBIfam" id="NF004079">
    <property type="entry name" value="PRK05584.1"/>
    <property type="match status" value="1"/>
</dbReference>